<dbReference type="EMBL" id="CP030050">
    <property type="protein sequence ID" value="QOZ70997.1"/>
    <property type="molecule type" value="Genomic_DNA"/>
</dbReference>
<organism evidence="2 3">
    <name type="scientific">Bradyrhizobium arachidis</name>
    <dbReference type="NCBI Taxonomy" id="858423"/>
    <lineage>
        <taxon>Bacteria</taxon>
        <taxon>Pseudomonadati</taxon>
        <taxon>Pseudomonadota</taxon>
        <taxon>Alphaproteobacteria</taxon>
        <taxon>Hyphomicrobiales</taxon>
        <taxon>Nitrobacteraceae</taxon>
        <taxon>Bradyrhizobium</taxon>
    </lineage>
</organism>
<dbReference type="PANTHER" id="PTHR43459:SF1">
    <property type="entry name" value="EG:BACN32G11.4 PROTEIN"/>
    <property type="match status" value="1"/>
</dbReference>
<dbReference type="SUPFAM" id="SSF52096">
    <property type="entry name" value="ClpP/crotonase"/>
    <property type="match status" value="1"/>
</dbReference>
<evidence type="ECO:0000313" key="2">
    <source>
        <dbReference type="EMBL" id="QOZ70997.1"/>
    </source>
</evidence>
<evidence type="ECO:0000256" key="1">
    <source>
        <dbReference type="ARBA" id="ARBA00005254"/>
    </source>
</evidence>
<dbReference type="InterPro" id="IPR014748">
    <property type="entry name" value="Enoyl-CoA_hydra_C"/>
</dbReference>
<proteinExistence type="inferred from homology"/>
<name>A0AAE7NTQ2_9BRAD</name>
<evidence type="ECO:0008006" key="4">
    <source>
        <dbReference type="Google" id="ProtNLM"/>
    </source>
</evidence>
<dbReference type="GO" id="GO:0003824">
    <property type="term" value="F:catalytic activity"/>
    <property type="evidence" value="ECO:0007669"/>
    <property type="project" value="UniProtKB-ARBA"/>
</dbReference>
<gene>
    <name evidence="2" type="ORF">WN72_35325</name>
</gene>
<dbReference type="Gene3D" id="1.10.12.10">
    <property type="entry name" value="Lyase 2-enoyl-coa Hydratase, Chain A, domain 2"/>
    <property type="match status" value="1"/>
</dbReference>
<dbReference type="Gene3D" id="3.90.226.10">
    <property type="entry name" value="2-enoyl-CoA Hydratase, Chain A, domain 1"/>
    <property type="match status" value="1"/>
</dbReference>
<reference evidence="2 3" key="1">
    <citation type="submission" date="2018-06" db="EMBL/GenBank/DDBJ databases">
        <title>Comparative genomics of Bradyrhizobium nodulating Arachidis hypogaea.</title>
        <authorList>
            <person name="Li Y."/>
        </authorList>
    </citation>
    <scope>NUCLEOTIDE SEQUENCE [LARGE SCALE GENOMIC DNA]</scope>
    <source>
        <strain evidence="2 3">CCBAU 051107</strain>
    </source>
</reference>
<dbReference type="Pfam" id="PF00378">
    <property type="entry name" value="ECH_1"/>
    <property type="match status" value="1"/>
</dbReference>
<sequence length="273" mass="28906">MHRREEPMGLAISTKSFECTIDGGLAHIALDQPARGNPIDGDFCREFGLAIAELSERADVRAVLLSARGRLFSVGGDLMALVKQGDALPATIKAWTADLHVALARMVRMRSPVVAAVHGNVAGGSVSLMAAADLVVMAESAKISAAFSRIGFSPDSGSTTTVTRRIGVARARRFFLLGETLDAATALSLGLVDFVVPDAAVRTEAAQLAKEFAAGPTEAFGAIKRLFSQTADRSFESQLEEEAQTLAAMSRTADAQEGVRAFVEKRKPVFSGR</sequence>
<evidence type="ECO:0000313" key="3">
    <source>
        <dbReference type="Proteomes" id="UP000594015"/>
    </source>
</evidence>
<protein>
    <recommendedName>
        <fullName evidence="4">2-(1,2-epoxy-1,2-dihydrophenyl)acetyl-CoA isomerase</fullName>
    </recommendedName>
</protein>
<dbReference type="InterPro" id="IPR001753">
    <property type="entry name" value="Enoyl-CoA_hydra/iso"/>
</dbReference>
<dbReference type="InterPro" id="IPR029045">
    <property type="entry name" value="ClpP/crotonase-like_dom_sf"/>
</dbReference>
<dbReference type="CDD" id="cd06558">
    <property type="entry name" value="crotonase-like"/>
    <property type="match status" value="1"/>
</dbReference>
<dbReference type="Proteomes" id="UP000594015">
    <property type="component" value="Chromosome"/>
</dbReference>
<dbReference type="PANTHER" id="PTHR43459">
    <property type="entry name" value="ENOYL-COA HYDRATASE"/>
    <property type="match status" value="1"/>
</dbReference>
<accession>A0AAE7NTQ2</accession>
<dbReference type="KEGG" id="barh:WN72_35325"/>
<comment type="similarity">
    <text evidence="1">Belongs to the enoyl-CoA hydratase/isomerase family.</text>
</comment>
<dbReference type="AlphaFoldDB" id="A0AAE7NTQ2"/>